<dbReference type="RefSeq" id="XP_043169031.1">
    <property type="nucleotide sequence ID" value="XM_043313096.1"/>
</dbReference>
<dbReference type="GeneID" id="67017259"/>
<accession>A0A8J2MZY6</accession>
<evidence type="ECO:0000256" key="1">
    <source>
        <dbReference type="SAM" id="Coils"/>
    </source>
</evidence>
<dbReference type="InterPro" id="IPR000719">
    <property type="entry name" value="Prot_kinase_dom"/>
</dbReference>
<dbReference type="Gene3D" id="1.10.510.10">
    <property type="entry name" value="Transferase(Phosphotransferase) domain 1"/>
    <property type="match status" value="1"/>
</dbReference>
<proteinExistence type="predicted"/>
<dbReference type="GO" id="GO:0005524">
    <property type="term" value="F:ATP binding"/>
    <property type="evidence" value="ECO:0007669"/>
    <property type="project" value="InterPro"/>
</dbReference>
<name>A0A8J2MZY6_9PLEO</name>
<gene>
    <name evidence="4" type="ORF">ALTATR162_LOCUS5477</name>
</gene>
<dbReference type="GO" id="GO:0004672">
    <property type="term" value="F:protein kinase activity"/>
    <property type="evidence" value="ECO:0007669"/>
    <property type="project" value="InterPro"/>
</dbReference>
<protein>
    <recommendedName>
        <fullName evidence="3">Protein kinase domain-containing protein</fullName>
    </recommendedName>
</protein>
<feature type="coiled-coil region" evidence="1">
    <location>
        <begin position="326"/>
        <end position="353"/>
    </location>
</feature>
<feature type="domain" description="Protein kinase" evidence="3">
    <location>
        <begin position="45"/>
        <end position="380"/>
    </location>
</feature>
<dbReference type="Proteomes" id="UP000676310">
    <property type="component" value="Unassembled WGS sequence"/>
</dbReference>
<evidence type="ECO:0000259" key="3">
    <source>
        <dbReference type="PROSITE" id="PS50011"/>
    </source>
</evidence>
<evidence type="ECO:0000313" key="4">
    <source>
        <dbReference type="EMBL" id="CAG5159226.1"/>
    </source>
</evidence>
<feature type="compositionally biased region" description="Polar residues" evidence="2">
    <location>
        <begin position="10"/>
        <end position="28"/>
    </location>
</feature>
<evidence type="ECO:0000313" key="5">
    <source>
        <dbReference type="Proteomes" id="UP000676310"/>
    </source>
</evidence>
<keyword evidence="5" id="KW-1185">Reference proteome</keyword>
<reference evidence="4" key="1">
    <citation type="submission" date="2021-05" db="EMBL/GenBank/DDBJ databases">
        <authorList>
            <person name="Stam R."/>
        </authorList>
    </citation>
    <scope>NUCLEOTIDE SEQUENCE</scope>
    <source>
        <strain evidence="4">CS162</strain>
    </source>
</reference>
<comment type="caution">
    <text evidence="4">The sequence shown here is derived from an EMBL/GenBank/DDBJ whole genome shotgun (WGS) entry which is preliminary data.</text>
</comment>
<feature type="region of interest" description="Disordered" evidence="2">
    <location>
        <begin position="1"/>
        <end position="33"/>
    </location>
</feature>
<dbReference type="SMART" id="SM00220">
    <property type="entry name" value="S_TKc"/>
    <property type="match status" value="1"/>
</dbReference>
<dbReference type="AlphaFoldDB" id="A0A8J2MZY6"/>
<dbReference type="OrthoDB" id="626167at2759"/>
<dbReference type="InterPro" id="IPR011009">
    <property type="entry name" value="Kinase-like_dom_sf"/>
</dbReference>
<dbReference type="SUPFAM" id="SSF56112">
    <property type="entry name" value="Protein kinase-like (PK-like)"/>
    <property type="match status" value="1"/>
</dbReference>
<dbReference type="PROSITE" id="PS50011">
    <property type="entry name" value="PROTEIN_KINASE_DOM"/>
    <property type="match status" value="1"/>
</dbReference>
<organism evidence="4 5">
    <name type="scientific">Alternaria atra</name>
    <dbReference type="NCBI Taxonomy" id="119953"/>
    <lineage>
        <taxon>Eukaryota</taxon>
        <taxon>Fungi</taxon>
        <taxon>Dikarya</taxon>
        <taxon>Ascomycota</taxon>
        <taxon>Pezizomycotina</taxon>
        <taxon>Dothideomycetes</taxon>
        <taxon>Pleosporomycetidae</taxon>
        <taxon>Pleosporales</taxon>
        <taxon>Pleosporineae</taxon>
        <taxon>Pleosporaceae</taxon>
        <taxon>Alternaria</taxon>
        <taxon>Alternaria sect. Ulocladioides</taxon>
    </lineage>
</organism>
<evidence type="ECO:0000256" key="2">
    <source>
        <dbReference type="SAM" id="MobiDB-lite"/>
    </source>
</evidence>
<keyword evidence="1" id="KW-0175">Coiled coil</keyword>
<sequence>MYSPRVLPSIASTNNADNERSATSTAATNDDMDLDPVYQETSKQYISLHEAGKGTCGKVTFCIRTPSSTANAPTTNPTAQSPAIVAIKIPSREMCRDRIAVEITALRRIHSTLAVSTNRNVARHLPTFIGADPIEDGGSRWLSVHPIPGFNLERLRVVVTHIVSSSSGASATRTLPFPAIPEVLLLHIAKQLTKAVEWLHNVANISHNDVFGGNVMLDMSASNKESGFIMPTVVLIDFDRATLHPNDREKGIDRSFEYELIHLLDGTGRASSRETDSLKEDTIVPEGLMTWWDVFTRFLAINKSQYLQEASSSSAQFRERFGVAIDRRLEDIADEEERQVQELLDMVVKKEVRFPSEERIRDALGQWEDGQVLVVVQKTR</sequence>
<dbReference type="EMBL" id="CAJRGZ010000019">
    <property type="protein sequence ID" value="CAG5159226.1"/>
    <property type="molecule type" value="Genomic_DNA"/>
</dbReference>